<evidence type="ECO:0000259" key="6">
    <source>
        <dbReference type="Pfam" id="PF03446"/>
    </source>
</evidence>
<name>A0A1H3F2Z2_9ACTN</name>
<evidence type="ECO:0000313" key="8">
    <source>
        <dbReference type="EMBL" id="SDX84569.1"/>
    </source>
</evidence>
<dbReference type="PANTHER" id="PTHR43580:SF2">
    <property type="entry name" value="CYTOKINE-LIKE NUCLEAR FACTOR N-PAC"/>
    <property type="match status" value="1"/>
</dbReference>
<keyword evidence="9" id="KW-1185">Reference proteome</keyword>
<dbReference type="SUPFAM" id="SSF48179">
    <property type="entry name" value="6-phosphogluconate dehydrogenase C-terminal domain-like"/>
    <property type="match status" value="1"/>
</dbReference>
<proteinExistence type="inferred from homology"/>
<accession>A0A1H3F2Z2</accession>
<comment type="similarity">
    <text evidence="1">Belongs to the HIBADH-related family.</text>
</comment>
<reference evidence="9" key="1">
    <citation type="submission" date="2016-10" db="EMBL/GenBank/DDBJ databases">
        <authorList>
            <person name="Varghese N."/>
            <person name="Submissions S."/>
        </authorList>
    </citation>
    <scope>NUCLEOTIDE SEQUENCE [LARGE SCALE GENOMIC DNA]</scope>
    <source>
        <strain evidence="9">DSM 45422</strain>
    </source>
</reference>
<evidence type="ECO:0000259" key="7">
    <source>
        <dbReference type="Pfam" id="PF14833"/>
    </source>
</evidence>
<dbReference type="PIRSF" id="PIRSF000103">
    <property type="entry name" value="HIBADH"/>
    <property type="match status" value="1"/>
</dbReference>
<evidence type="ECO:0000256" key="1">
    <source>
        <dbReference type="ARBA" id="ARBA00009080"/>
    </source>
</evidence>
<dbReference type="AlphaFoldDB" id="A0A1H3F2Z2"/>
<evidence type="ECO:0000256" key="3">
    <source>
        <dbReference type="ARBA" id="ARBA00023027"/>
    </source>
</evidence>
<dbReference type="InterPro" id="IPR013328">
    <property type="entry name" value="6PGD_dom2"/>
</dbReference>
<dbReference type="InterPro" id="IPR051265">
    <property type="entry name" value="HIBADH-related_NP60_sf"/>
</dbReference>
<dbReference type="InterPro" id="IPR029154">
    <property type="entry name" value="HIBADH-like_NADP-bd"/>
</dbReference>
<dbReference type="Pfam" id="PF14833">
    <property type="entry name" value="NAD_binding_11"/>
    <property type="match status" value="1"/>
</dbReference>
<evidence type="ECO:0000256" key="2">
    <source>
        <dbReference type="ARBA" id="ARBA00023002"/>
    </source>
</evidence>
<dbReference type="GO" id="GO:0050661">
    <property type="term" value="F:NADP binding"/>
    <property type="evidence" value="ECO:0007669"/>
    <property type="project" value="InterPro"/>
</dbReference>
<dbReference type="InterPro" id="IPR006115">
    <property type="entry name" value="6PGDH_NADP-bd"/>
</dbReference>
<dbReference type="InterPro" id="IPR008927">
    <property type="entry name" value="6-PGluconate_DH-like_C_sf"/>
</dbReference>
<evidence type="ECO:0000256" key="4">
    <source>
        <dbReference type="PIRSR" id="PIRSR000103-1"/>
    </source>
</evidence>
<sequence>MTGPGVAEPSSPAPGTPGRPAAQPEPDAARRHRGASGPVVAVLGTGGMGSGMARSLVRAGLPVRLWNRDPAKARALGGPGAVVCGSPAEAAAGADVVLTVLFDAGAVEEVVRRAAPAPGTLWLQSSTVGLEDVDRLAGVARELGLVLVDCPVQGTRKPAEEGQLVLLASGPDDARPRLAPVFEALGRRTLWLGAAGAGTRLKLVCNAWVLALVAGTAQSVALARGLGLDPEDFFRVIDGGHLDVPFARVKGAAMIAGDHPVGFSLTGALKDSGLILAALRSAGVSDVVTGAVREALTAAAGRVPDPAAVDMAAVVEGLAPGPG</sequence>
<dbReference type="Proteomes" id="UP000198921">
    <property type="component" value="Unassembled WGS sequence"/>
</dbReference>
<feature type="region of interest" description="Disordered" evidence="5">
    <location>
        <begin position="1"/>
        <end position="36"/>
    </location>
</feature>
<dbReference type="InterPro" id="IPR036291">
    <property type="entry name" value="NAD(P)-bd_dom_sf"/>
</dbReference>
<organism evidence="8 9">
    <name type="scientific">Geodermatophilus africanus</name>
    <dbReference type="NCBI Taxonomy" id="1137993"/>
    <lineage>
        <taxon>Bacteria</taxon>
        <taxon>Bacillati</taxon>
        <taxon>Actinomycetota</taxon>
        <taxon>Actinomycetes</taxon>
        <taxon>Geodermatophilales</taxon>
        <taxon>Geodermatophilaceae</taxon>
        <taxon>Geodermatophilus</taxon>
    </lineage>
</organism>
<feature type="domain" description="6-phosphogluconate dehydrogenase NADP-binding" evidence="6">
    <location>
        <begin position="40"/>
        <end position="193"/>
    </location>
</feature>
<evidence type="ECO:0000313" key="9">
    <source>
        <dbReference type="Proteomes" id="UP000198921"/>
    </source>
</evidence>
<feature type="domain" description="3-hydroxyisobutyrate dehydrogenase-like NAD-binding" evidence="7">
    <location>
        <begin position="196"/>
        <end position="315"/>
    </location>
</feature>
<dbReference type="EMBL" id="FNOT01000003">
    <property type="protein sequence ID" value="SDX84569.1"/>
    <property type="molecule type" value="Genomic_DNA"/>
</dbReference>
<gene>
    <name evidence="8" type="ORF">SAMN05660209_01446</name>
</gene>
<keyword evidence="2" id="KW-0560">Oxidoreductase</keyword>
<keyword evidence="3" id="KW-0520">NAD</keyword>
<protein>
    <submittedName>
        <fullName evidence="8">3-hydroxyisobutyrate dehydrogenase</fullName>
    </submittedName>
</protein>
<feature type="active site" evidence="4">
    <location>
        <position position="202"/>
    </location>
</feature>
<dbReference type="Pfam" id="PF03446">
    <property type="entry name" value="NAD_binding_2"/>
    <property type="match status" value="1"/>
</dbReference>
<evidence type="ECO:0000256" key="5">
    <source>
        <dbReference type="SAM" id="MobiDB-lite"/>
    </source>
</evidence>
<dbReference type="PANTHER" id="PTHR43580">
    <property type="entry name" value="OXIDOREDUCTASE GLYR1-RELATED"/>
    <property type="match status" value="1"/>
</dbReference>
<dbReference type="SUPFAM" id="SSF51735">
    <property type="entry name" value="NAD(P)-binding Rossmann-fold domains"/>
    <property type="match status" value="1"/>
</dbReference>
<dbReference type="GO" id="GO:0016491">
    <property type="term" value="F:oxidoreductase activity"/>
    <property type="evidence" value="ECO:0007669"/>
    <property type="project" value="UniProtKB-KW"/>
</dbReference>
<dbReference type="GO" id="GO:0051287">
    <property type="term" value="F:NAD binding"/>
    <property type="evidence" value="ECO:0007669"/>
    <property type="project" value="InterPro"/>
</dbReference>
<dbReference type="InterPro" id="IPR015815">
    <property type="entry name" value="HIBADH-related"/>
</dbReference>
<dbReference type="STRING" id="1137993.SAMN05660209_01446"/>
<dbReference type="Gene3D" id="1.10.1040.10">
    <property type="entry name" value="N-(1-d-carboxylethyl)-l-norvaline Dehydrogenase, domain 2"/>
    <property type="match status" value="1"/>
</dbReference>
<dbReference type="Gene3D" id="3.40.50.720">
    <property type="entry name" value="NAD(P)-binding Rossmann-like Domain"/>
    <property type="match status" value="1"/>
</dbReference>